<evidence type="ECO:0000313" key="4">
    <source>
        <dbReference type="Proteomes" id="UP000521872"/>
    </source>
</evidence>
<dbReference type="PANTHER" id="PTHR10039:SF17">
    <property type="entry name" value="FUNGAL STAND N-TERMINAL GOODBYE DOMAIN-CONTAINING PROTEIN-RELATED"/>
    <property type="match status" value="1"/>
</dbReference>
<organism evidence="3 4">
    <name type="scientific">Agrocybe pediades</name>
    <dbReference type="NCBI Taxonomy" id="84607"/>
    <lineage>
        <taxon>Eukaryota</taxon>
        <taxon>Fungi</taxon>
        <taxon>Dikarya</taxon>
        <taxon>Basidiomycota</taxon>
        <taxon>Agaricomycotina</taxon>
        <taxon>Agaricomycetes</taxon>
        <taxon>Agaricomycetidae</taxon>
        <taxon>Agaricales</taxon>
        <taxon>Agaricineae</taxon>
        <taxon>Strophariaceae</taxon>
        <taxon>Agrocybe</taxon>
    </lineage>
</organism>
<proteinExistence type="predicted"/>
<name>A0A8H4QJU8_9AGAR</name>
<feature type="domain" description="Nephrocystin 3-like N-terminal" evidence="2">
    <location>
        <begin position="92"/>
        <end position="244"/>
    </location>
</feature>
<evidence type="ECO:0000313" key="3">
    <source>
        <dbReference type="EMBL" id="KAF4612394.1"/>
    </source>
</evidence>
<dbReference type="PANTHER" id="PTHR10039">
    <property type="entry name" value="AMELOGENIN"/>
    <property type="match status" value="1"/>
</dbReference>
<dbReference type="Proteomes" id="UP000521872">
    <property type="component" value="Unassembled WGS sequence"/>
</dbReference>
<evidence type="ECO:0000259" key="2">
    <source>
        <dbReference type="Pfam" id="PF24883"/>
    </source>
</evidence>
<dbReference type="AlphaFoldDB" id="A0A8H4QJU8"/>
<comment type="caution">
    <text evidence="3">The sequence shown here is derived from an EMBL/GenBank/DDBJ whole genome shotgun (WGS) entry which is preliminary data.</text>
</comment>
<sequence>MSHPGAPFPSLMSLSHSIVAGGTFTQHIDQRQCNHSGPERPGYARLLQKVATSALHDSVHVVDPPKCHPNTRVAIIQSIIDWGLGKDEELNGKPILWLKGAAGAGKSAIARSVAERCSDEGLLLGTFFFGAGDPNRNHVEKLVATISYQISTVLPGFRDTVASIIEDDMLIFDRSIRTQFSTLVVRPLSIVLANHSAALTATPRLIIIDGLDECSSIESQRDLLFSLQEVTNTTTFIQFLVCSRPESHLNGAFRSSSIVPILHTIFLDVDYSVREDIQKYLEDKFKQIKEEHVFKQTLPDPWPAPEMVHALVKKSSGQFIYAATVVRYIESPKHKPDQRLRAIFKLRPPFKDLPFTELDTLYRHIICKAEDLSTVLDIFAFPVLYGWFDIRAIELILELEQGDVEVMVAELHSIVTISDGLFVAFLHKSLADFFSEPQRSGDLYRDLSKAQLSHSHHGQETDIGNSMIRPLDFALVRLSDSNNMKADYVSSDIVQITRQFPMFEFGKPLLTYGRTRAQYSSYIDWEFLQNYLHYLYYIKDVSEATTLVYWEQLRQYCECVLAVLDDHWAGDWSAHFVYAYSHLLHGARCRLPRKLSYVDLVSDLDMDVGAFGETILRLMIWSLHPHFDEIAKLSRDLMDDIKQGAIFAMSASFCLALLCNEQTASRAAGRIYGISGNDRHKKREHPWRWRHMLPGRRSVGNRLSMVVIRRDAYTVYYKMRLMKIRRVFRDTARYKSTRIITMLEYFRLKSKLVPDTWPMTMYERPRQWPLYIFLLDLIPHILPLAGRYEPLVKMCRKKCFSSLSQFWPRKSRRARQAIESYLRRMDSEEECE</sequence>
<reference evidence="3 4" key="1">
    <citation type="submission" date="2019-12" db="EMBL/GenBank/DDBJ databases">
        <authorList>
            <person name="Floudas D."/>
            <person name="Bentzer J."/>
            <person name="Ahren D."/>
            <person name="Johansson T."/>
            <person name="Persson P."/>
            <person name="Tunlid A."/>
        </authorList>
    </citation>
    <scope>NUCLEOTIDE SEQUENCE [LARGE SCALE GENOMIC DNA]</scope>
    <source>
        <strain evidence="3 4">CBS 102.39</strain>
    </source>
</reference>
<dbReference type="InterPro" id="IPR027417">
    <property type="entry name" value="P-loop_NTPase"/>
</dbReference>
<accession>A0A8H4QJU8</accession>
<gene>
    <name evidence="3" type="ORF">D9613_003564</name>
</gene>
<protein>
    <recommendedName>
        <fullName evidence="2">Nephrocystin 3-like N-terminal domain-containing protein</fullName>
    </recommendedName>
</protein>
<dbReference type="Pfam" id="PF24883">
    <property type="entry name" value="NPHP3_N"/>
    <property type="match status" value="1"/>
</dbReference>
<evidence type="ECO:0000256" key="1">
    <source>
        <dbReference type="ARBA" id="ARBA00022737"/>
    </source>
</evidence>
<dbReference type="InterPro" id="IPR056884">
    <property type="entry name" value="NPHP3-like_N"/>
</dbReference>
<keyword evidence="1" id="KW-0677">Repeat</keyword>
<dbReference type="EMBL" id="JAACJL010000057">
    <property type="protein sequence ID" value="KAF4612394.1"/>
    <property type="molecule type" value="Genomic_DNA"/>
</dbReference>
<dbReference type="Gene3D" id="3.40.50.300">
    <property type="entry name" value="P-loop containing nucleotide triphosphate hydrolases"/>
    <property type="match status" value="1"/>
</dbReference>
<dbReference type="SUPFAM" id="SSF52540">
    <property type="entry name" value="P-loop containing nucleoside triphosphate hydrolases"/>
    <property type="match status" value="1"/>
</dbReference>
<keyword evidence="4" id="KW-1185">Reference proteome</keyword>